<dbReference type="AlphaFoldDB" id="K2MZ36"/>
<dbReference type="Proteomes" id="UP000007350">
    <property type="component" value="Unassembled WGS sequence"/>
</dbReference>
<dbReference type="InterPro" id="IPR039341">
    <property type="entry name" value="CFAP99"/>
</dbReference>
<keyword evidence="4" id="KW-1185">Reference proteome</keyword>
<gene>
    <name evidence="3" type="ORF">MOQ_003802</name>
</gene>
<name>K2MZ36_TRYCR</name>
<evidence type="ECO:0000313" key="4">
    <source>
        <dbReference type="Proteomes" id="UP000007350"/>
    </source>
</evidence>
<proteinExistence type="predicted"/>
<feature type="coiled-coil region" evidence="1">
    <location>
        <begin position="335"/>
        <end position="378"/>
    </location>
</feature>
<dbReference type="OrthoDB" id="10262255at2759"/>
<feature type="region of interest" description="Disordered" evidence="2">
    <location>
        <begin position="227"/>
        <end position="280"/>
    </location>
</feature>
<organism evidence="3 4">
    <name type="scientific">Trypanosoma cruzi marinkellei</name>
    <dbReference type="NCBI Taxonomy" id="85056"/>
    <lineage>
        <taxon>Eukaryota</taxon>
        <taxon>Discoba</taxon>
        <taxon>Euglenozoa</taxon>
        <taxon>Kinetoplastea</taxon>
        <taxon>Metakinetoplastina</taxon>
        <taxon>Trypanosomatida</taxon>
        <taxon>Trypanosomatidae</taxon>
        <taxon>Trypanosoma</taxon>
        <taxon>Schizotrypanum</taxon>
    </lineage>
</organism>
<evidence type="ECO:0000256" key="1">
    <source>
        <dbReference type="SAM" id="Coils"/>
    </source>
</evidence>
<keyword evidence="1" id="KW-0175">Coiled coil</keyword>
<protein>
    <submittedName>
        <fullName evidence="3">Uncharacterized protein</fullName>
    </submittedName>
</protein>
<reference evidence="3 4" key="1">
    <citation type="journal article" date="2012" name="BMC Genomics">
        <title>Comparative genomic analysis of human infective Trypanosoma cruzi lineages with the bat-restricted subspecies T. cruzi marinkellei.</title>
        <authorList>
            <person name="Franzen O."/>
            <person name="Talavera-Lopez C."/>
            <person name="Ochaya S."/>
            <person name="Butler C.E."/>
            <person name="Messenger L.A."/>
            <person name="Lewis M.D."/>
            <person name="Llewellyn M.S."/>
            <person name="Marinkelle C.J."/>
            <person name="Tyler K.M."/>
            <person name="Miles M.A."/>
            <person name="Andersson B."/>
        </authorList>
    </citation>
    <scope>NUCLEOTIDE SEQUENCE [LARGE SCALE GENOMIC DNA]</scope>
    <source>
        <strain evidence="3 4">B7</strain>
    </source>
</reference>
<comment type="caution">
    <text evidence="3">The sequence shown here is derived from an EMBL/GenBank/DDBJ whole genome shotgun (WGS) entry which is preliminary data.</text>
</comment>
<sequence>MRPRDIWELMTEMVSQSLQDSLINSPELILKEKLENCTALDGEERVMVCETVLGTLHFEKVCEGILKGYADCLRRIVRDKISMYIAAYLMVFQYTVLGGHRVRELLYRCTTTPRLVEYLEYMLNPQSLMEYSSPYWNKHYDMNFITSTILRPLSDITPHVRKDVIQWLLDKTAARVVRDDETGVVNKPTTRTVAARAPRVKNDREERSGKIPPAEVRSMLHTIPEKRPPRIDFTKTPDIVTKSGRSPTEPIGFSFLTREKRHNTTTEEQPACHTDSPKPAREEWRQMLYKPVTVHMTAGAIRREAQTYLKWMEERNKSLGEMEAVLRNSREFELWQRQEKTRENKRREAELLNRKAQIESASHNAVQKRKAIEEMKRMVSSQVRADIASQLESFSAERDCEAARQRNQAAKMRRELEGKRRKAVEQAQRDRLTAAADVKAENMRLREDALEEEERIKTQRIILIQEIRQLRERNRQRQAEIQEKNIQLQKENIEDSTYGGMGISMLRETLRQGKEESARLEEERRAHFGALRQKEREKVEALSALCANWRQNTRRVRDEEMKSKQQEAARLKANKDEEDERRALLLCDALKQKRKDRRTEFFALKAEERRRNNELLLLAKGTSDMEEKHWSQQELGAINRLTVRQNKEFRSGFC</sequence>
<dbReference type="EMBL" id="AHKC01009884">
    <property type="protein sequence ID" value="EKF32350.1"/>
    <property type="molecule type" value="Genomic_DNA"/>
</dbReference>
<dbReference type="PANTHER" id="PTHR34649:SF1">
    <property type="entry name" value="CILIA- AND FLAGELLA-ASSOCIATED PROTEIN 99"/>
    <property type="match status" value="1"/>
</dbReference>
<evidence type="ECO:0000256" key="2">
    <source>
        <dbReference type="SAM" id="MobiDB-lite"/>
    </source>
</evidence>
<evidence type="ECO:0000313" key="3">
    <source>
        <dbReference type="EMBL" id="EKF32350.1"/>
    </source>
</evidence>
<accession>K2MZ36</accession>
<dbReference type="PANTHER" id="PTHR34649">
    <property type="entry name" value="CILIA- AND FLAGELLA-ASSOCIATED PROTEIN 99"/>
    <property type="match status" value="1"/>
</dbReference>
<feature type="coiled-coil region" evidence="1">
    <location>
        <begin position="402"/>
        <end position="581"/>
    </location>
</feature>